<comment type="subcellular location">
    <subcellularLocation>
        <location evidence="2">Cytoplasm</location>
    </subcellularLocation>
</comment>
<name>A0A926I5B3_9FIRM</name>
<reference evidence="3" key="1">
    <citation type="submission" date="2020-08" db="EMBL/GenBank/DDBJ databases">
        <title>Genome public.</title>
        <authorList>
            <person name="Liu C."/>
            <person name="Sun Q."/>
        </authorList>
    </citation>
    <scope>NUCLEOTIDE SEQUENCE</scope>
    <source>
        <strain evidence="3">NSJ-33</strain>
    </source>
</reference>
<dbReference type="NCBIfam" id="NF010191">
    <property type="entry name" value="PRK13670.1"/>
    <property type="match status" value="1"/>
</dbReference>
<dbReference type="SUPFAM" id="SSF52374">
    <property type="entry name" value="Nucleotidylyl transferase"/>
    <property type="match status" value="1"/>
</dbReference>
<dbReference type="GO" id="GO:0005524">
    <property type="term" value="F:ATP binding"/>
    <property type="evidence" value="ECO:0007669"/>
    <property type="project" value="UniProtKB-KW"/>
</dbReference>
<dbReference type="EMBL" id="JACRSV010000001">
    <property type="protein sequence ID" value="MBC8558675.1"/>
    <property type="molecule type" value="Genomic_DNA"/>
</dbReference>
<dbReference type="GO" id="GO:0000049">
    <property type="term" value="F:tRNA binding"/>
    <property type="evidence" value="ECO:0007669"/>
    <property type="project" value="UniProtKB-KW"/>
</dbReference>
<dbReference type="GO" id="GO:0005737">
    <property type="term" value="C:cytoplasm"/>
    <property type="evidence" value="ECO:0007669"/>
    <property type="project" value="UniProtKB-SubCell"/>
</dbReference>
<feature type="binding site" evidence="2">
    <location>
        <position position="185"/>
    </location>
    <ligand>
        <name>ATP</name>
        <dbReference type="ChEBI" id="CHEBI:30616"/>
    </ligand>
</feature>
<evidence type="ECO:0000256" key="2">
    <source>
        <dbReference type="HAMAP-Rule" id="MF_01539"/>
    </source>
</evidence>
<dbReference type="HAMAP" id="MF_01539">
    <property type="entry name" value="TmcAL"/>
    <property type="match status" value="1"/>
</dbReference>
<dbReference type="RefSeq" id="WP_249293563.1">
    <property type="nucleotide sequence ID" value="NZ_JACRSV010000001.1"/>
</dbReference>
<keyword evidence="2" id="KW-0067">ATP-binding</keyword>
<keyword evidence="2" id="KW-0436">Ligase</keyword>
<keyword evidence="4" id="KW-1185">Reference proteome</keyword>
<comment type="catalytic activity">
    <reaction evidence="2">
        <text>cytidine(34) in elongator tRNA(Met) + acetate + ATP = N(4)-acetylcytidine(34) in elongator tRNA(Met) + AMP + diphosphate</text>
        <dbReference type="Rhea" id="RHEA:58144"/>
        <dbReference type="Rhea" id="RHEA-COMP:10693"/>
        <dbReference type="Rhea" id="RHEA-COMP:10694"/>
        <dbReference type="ChEBI" id="CHEBI:30089"/>
        <dbReference type="ChEBI" id="CHEBI:30616"/>
        <dbReference type="ChEBI" id="CHEBI:33019"/>
        <dbReference type="ChEBI" id="CHEBI:74900"/>
        <dbReference type="ChEBI" id="CHEBI:82748"/>
        <dbReference type="ChEBI" id="CHEBI:456215"/>
    </reaction>
</comment>
<dbReference type="PANTHER" id="PTHR37825">
    <property type="entry name" value="TRNA(MET) CYTIDINE ACETATE LIGASE"/>
    <property type="match status" value="1"/>
</dbReference>
<keyword evidence="1 2" id="KW-0819">tRNA processing</keyword>
<comment type="caution">
    <text evidence="3">The sequence shown here is derived from an EMBL/GenBank/DDBJ whole genome shotgun (WGS) entry which is preliminary data.</text>
</comment>
<feature type="binding site" evidence="2">
    <location>
        <begin position="7"/>
        <end position="20"/>
    </location>
    <ligand>
        <name>ATP</name>
        <dbReference type="ChEBI" id="CHEBI:30616"/>
    </ligand>
</feature>
<sequence>MKTAGIIAEYNPFHNGHFYHIRQTRAAGYSHIVAVMSGNVVQRSEVACFSKWTRASAAVKSGVNLVIELPAVYAVASAEKFASAGVSLLNALGLVDGLSFGSESGDLQELYRCAEACTKINGSAELSNFLDQGFSFPKAREKAVEQIAGLEVSRLLRTPNNILGIEYLKALQMTDSSMEPITFRRKGPGHDSKEFSARYASASLIRETLQQRDIYDLNRFFPEEAFHLFRQDFALKTGGASMYELTTAVLYKLRTMTPEDFARLPDVSEGLEYRLCSEAKNAVSIDDFLKRVKTKRYTMSRLKRVIICALLGIEKELMDTTPSYIRVLAFDSKGKEILREAKKTATLPIYHSFAKLQEDFPVLAEKEALATDLFRYACPKIPAGNSEYQDKRPFAIRTGGRK</sequence>
<evidence type="ECO:0000313" key="3">
    <source>
        <dbReference type="EMBL" id="MBC8558675.1"/>
    </source>
</evidence>
<dbReference type="InterPro" id="IPR014729">
    <property type="entry name" value="Rossmann-like_a/b/a_fold"/>
</dbReference>
<dbReference type="GO" id="GO:0006400">
    <property type="term" value="P:tRNA modification"/>
    <property type="evidence" value="ECO:0007669"/>
    <property type="project" value="UniProtKB-UniRule"/>
</dbReference>
<comment type="similarity">
    <text evidence="2">Belongs to the TmcAL family.</text>
</comment>
<dbReference type="Gene3D" id="3.40.50.620">
    <property type="entry name" value="HUPs"/>
    <property type="match status" value="1"/>
</dbReference>
<feature type="binding site" evidence="2">
    <location>
        <position position="101"/>
    </location>
    <ligand>
        <name>ATP</name>
        <dbReference type="ChEBI" id="CHEBI:30616"/>
    </ligand>
</feature>
<dbReference type="InterPro" id="IPR008513">
    <property type="entry name" value="tRNA(Met)_cyd_acetate_ligase"/>
</dbReference>
<keyword evidence="2" id="KW-0547">Nucleotide-binding</keyword>
<evidence type="ECO:0000256" key="1">
    <source>
        <dbReference type="ARBA" id="ARBA00022694"/>
    </source>
</evidence>
<keyword evidence="2" id="KW-0820">tRNA-binding</keyword>
<keyword evidence="2" id="KW-0694">RNA-binding</keyword>
<proteinExistence type="inferred from homology"/>
<dbReference type="EC" id="6.3.4.-" evidence="2"/>
<dbReference type="Pfam" id="PF05636">
    <property type="entry name" value="HIGH_NTase1"/>
    <property type="match status" value="1"/>
</dbReference>
<organism evidence="3 4">
    <name type="scientific">Fumia xinanensis</name>
    <dbReference type="NCBI Taxonomy" id="2763659"/>
    <lineage>
        <taxon>Bacteria</taxon>
        <taxon>Bacillati</taxon>
        <taxon>Bacillota</taxon>
        <taxon>Clostridia</taxon>
        <taxon>Eubacteriales</taxon>
        <taxon>Oscillospiraceae</taxon>
        <taxon>Fumia</taxon>
    </lineage>
</organism>
<dbReference type="PANTHER" id="PTHR37825:SF1">
    <property type="entry name" value="TRNA(MET) CYTIDINE ACETATE LIGASE"/>
    <property type="match status" value="1"/>
</dbReference>
<comment type="caution">
    <text evidence="2">Lacks conserved residue(s) required for the propagation of feature annotation.</text>
</comment>
<dbReference type="GO" id="GO:0016879">
    <property type="term" value="F:ligase activity, forming carbon-nitrogen bonds"/>
    <property type="evidence" value="ECO:0007669"/>
    <property type="project" value="UniProtKB-UniRule"/>
</dbReference>
<dbReference type="AlphaFoldDB" id="A0A926I5B3"/>
<protein>
    <recommendedName>
        <fullName evidence="2">tRNA(Met) cytidine acetate ligase</fullName>
        <ecNumber evidence="2">6.3.4.-</ecNumber>
    </recommendedName>
</protein>
<gene>
    <name evidence="2" type="primary">tmcAL</name>
    <name evidence="3" type="ORF">H8710_01195</name>
</gene>
<keyword evidence="2" id="KW-0963">Cytoplasm</keyword>
<accession>A0A926I5B3</accession>
<comment type="function">
    <text evidence="2">Catalyzes the formation of N(4)-acetylcytidine (ac(4)C) at the wobble position of elongator tRNA(Met), using acetate and ATP as substrates. First activates an acetate ion to form acetyladenylate (Ac-AMP) and then transfers the acetyl group to tRNA to form ac(4)C34.</text>
</comment>
<dbReference type="Proteomes" id="UP000610760">
    <property type="component" value="Unassembled WGS sequence"/>
</dbReference>
<evidence type="ECO:0000313" key="4">
    <source>
        <dbReference type="Proteomes" id="UP000610760"/>
    </source>
</evidence>
<feature type="binding site" evidence="2">
    <location>
        <position position="160"/>
    </location>
    <ligand>
        <name>ATP</name>
        <dbReference type="ChEBI" id="CHEBI:30616"/>
    </ligand>
</feature>